<dbReference type="InterPro" id="IPR028349">
    <property type="entry name" value="PafC-like"/>
</dbReference>
<gene>
    <name evidence="4" type="ORF">GON03_09985</name>
</gene>
<dbReference type="GO" id="GO:0003700">
    <property type="term" value="F:DNA-binding transcription factor activity"/>
    <property type="evidence" value="ECO:0007669"/>
    <property type="project" value="InterPro"/>
</dbReference>
<sequence length="319" mass="34880">MLRLLSLLQTHRYWPGGELAERLEVSPRTLRRDIDRLRELGYDVDASRGVSGGYQLRAGAALPPLLLEDDEAVAIAVALHTAASGAVAGLEQTAVQAMAKVIALMPPRLRRRMEALHTQTDGVPWDDGPAVDASALAVLAQACRDDDVVTFDYTSRTRGGEGVASGPRRVEPHRLVSLGRRWYLVAYDRDRQDWRSFRVDRIGGPAATGQRFRPRELPAEDAPTFVRAGISAMPHRYDVRVRFAADAADVTARFGRWATVEPLETGCRMRMAVDTLDWPLFTLVTLDADFVVEGPPELAAAVVAAAGRLQRAAGQPLPG</sequence>
<dbReference type="Gene3D" id="1.10.10.10">
    <property type="entry name" value="Winged helix-like DNA-binding domain superfamily/Winged helix DNA-binding domain"/>
    <property type="match status" value="1"/>
</dbReference>
<dbReference type="InterPro" id="IPR026881">
    <property type="entry name" value="WYL_dom"/>
</dbReference>
<dbReference type="PANTHER" id="PTHR34580:SF3">
    <property type="entry name" value="PROTEIN PAFB"/>
    <property type="match status" value="1"/>
</dbReference>
<dbReference type="PROSITE" id="PS52050">
    <property type="entry name" value="WYL"/>
    <property type="match status" value="1"/>
</dbReference>
<dbReference type="InterPro" id="IPR051534">
    <property type="entry name" value="CBASS_pafABC_assoc_protein"/>
</dbReference>
<name>A0A6L6XR96_9ACTN</name>
<evidence type="ECO:0000256" key="2">
    <source>
        <dbReference type="ARBA" id="ARBA00023163"/>
    </source>
</evidence>
<dbReference type="Proteomes" id="UP000473525">
    <property type="component" value="Unassembled WGS sequence"/>
</dbReference>
<dbReference type="InterPro" id="IPR013196">
    <property type="entry name" value="HTH_11"/>
</dbReference>
<dbReference type="SUPFAM" id="SSF46785">
    <property type="entry name" value="Winged helix' DNA-binding domain"/>
    <property type="match status" value="1"/>
</dbReference>
<evidence type="ECO:0000313" key="4">
    <source>
        <dbReference type="EMBL" id="MVQ49508.1"/>
    </source>
</evidence>
<accession>A0A6L6XR96</accession>
<dbReference type="PIRSF" id="PIRSF016838">
    <property type="entry name" value="PafC"/>
    <property type="match status" value="1"/>
</dbReference>
<feature type="domain" description="HTH deoR-type" evidence="3">
    <location>
        <begin position="1"/>
        <end position="56"/>
    </location>
</feature>
<dbReference type="InterPro" id="IPR036390">
    <property type="entry name" value="WH_DNA-bd_sf"/>
</dbReference>
<comment type="caution">
    <text evidence="4">The sequence shown here is derived from an EMBL/GenBank/DDBJ whole genome shotgun (WGS) entry which is preliminary data.</text>
</comment>
<evidence type="ECO:0000259" key="3">
    <source>
        <dbReference type="PROSITE" id="PS51000"/>
    </source>
</evidence>
<dbReference type="AlphaFoldDB" id="A0A6L6XR96"/>
<protein>
    <submittedName>
        <fullName evidence="4">WYL domain-containing protein</fullName>
    </submittedName>
</protein>
<keyword evidence="1" id="KW-0805">Transcription regulation</keyword>
<keyword evidence="2" id="KW-0804">Transcription</keyword>
<proteinExistence type="predicted"/>
<dbReference type="Pfam" id="PF08279">
    <property type="entry name" value="HTH_11"/>
    <property type="match status" value="1"/>
</dbReference>
<dbReference type="Pfam" id="PF25583">
    <property type="entry name" value="WCX"/>
    <property type="match status" value="1"/>
</dbReference>
<dbReference type="PANTHER" id="PTHR34580">
    <property type="match status" value="1"/>
</dbReference>
<dbReference type="InterPro" id="IPR036388">
    <property type="entry name" value="WH-like_DNA-bd_sf"/>
</dbReference>
<keyword evidence="5" id="KW-1185">Reference proteome</keyword>
<dbReference type="InterPro" id="IPR057727">
    <property type="entry name" value="WCX_dom"/>
</dbReference>
<reference evidence="4 5" key="1">
    <citation type="submission" date="2019-12" db="EMBL/GenBank/DDBJ databases">
        <authorList>
            <person name="Huq M.A."/>
        </authorList>
    </citation>
    <scope>NUCLEOTIDE SEQUENCE [LARGE SCALE GENOMIC DNA]</scope>
    <source>
        <strain evidence="4 5">MAH-18</strain>
    </source>
</reference>
<evidence type="ECO:0000256" key="1">
    <source>
        <dbReference type="ARBA" id="ARBA00023015"/>
    </source>
</evidence>
<organism evidence="4 5">
    <name type="scientific">Nocardioides agri</name>
    <dbReference type="NCBI Taxonomy" id="2682843"/>
    <lineage>
        <taxon>Bacteria</taxon>
        <taxon>Bacillati</taxon>
        <taxon>Actinomycetota</taxon>
        <taxon>Actinomycetes</taxon>
        <taxon>Propionibacteriales</taxon>
        <taxon>Nocardioidaceae</taxon>
        <taxon>Nocardioides</taxon>
    </lineage>
</organism>
<dbReference type="Pfam" id="PF13280">
    <property type="entry name" value="WYL"/>
    <property type="match status" value="1"/>
</dbReference>
<evidence type="ECO:0000313" key="5">
    <source>
        <dbReference type="Proteomes" id="UP000473525"/>
    </source>
</evidence>
<dbReference type="InterPro" id="IPR001034">
    <property type="entry name" value="DeoR_HTH"/>
</dbReference>
<dbReference type="PROSITE" id="PS51000">
    <property type="entry name" value="HTH_DEOR_2"/>
    <property type="match status" value="1"/>
</dbReference>
<dbReference type="EMBL" id="WSEK01000004">
    <property type="protein sequence ID" value="MVQ49508.1"/>
    <property type="molecule type" value="Genomic_DNA"/>
</dbReference>